<proteinExistence type="predicted"/>
<keyword evidence="4" id="KW-1133">Transmembrane helix</keyword>
<organism evidence="6 7">
    <name type="scientific">Tribonema minus</name>
    <dbReference type="NCBI Taxonomy" id="303371"/>
    <lineage>
        <taxon>Eukaryota</taxon>
        <taxon>Sar</taxon>
        <taxon>Stramenopiles</taxon>
        <taxon>Ochrophyta</taxon>
        <taxon>PX clade</taxon>
        <taxon>Xanthophyceae</taxon>
        <taxon>Tribonematales</taxon>
        <taxon>Tribonemataceae</taxon>
        <taxon>Tribonema</taxon>
    </lineage>
</organism>
<comment type="caution">
    <text evidence="6">The sequence shown here is derived from an EMBL/GenBank/DDBJ whole genome shotgun (WGS) entry which is preliminary data.</text>
</comment>
<name>A0A835YYZ9_9STRA</name>
<feature type="chain" id="PRO_5032334796" evidence="5">
    <location>
        <begin position="20"/>
        <end position="415"/>
    </location>
</feature>
<keyword evidence="3" id="KW-0934">Plastid</keyword>
<dbReference type="EMBL" id="JAFCMP010000445">
    <property type="protein sequence ID" value="KAG5179734.1"/>
    <property type="molecule type" value="Genomic_DNA"/>
</dbReference>
<feature type="transmembrane region" description="Helical" evidence="4">
    <location>
        <begin position="77"/>
        <end position="98"/>
    </location>
</feature>
<dbReference type="PANTHER" id="PTHR33926">
    <property type="entry name" value="PROTEIN TIC 22, CHLOROPLASTIC"/>
    <property type="match status" value="1"/>
</dbReference>
<dbReference type="OrthoDB" id="42698at2759"/>
<evidence type="ECO:0000256" key="2">
    <source>
        <dbReference type="ARBA" id="ARBA00022528"/>
    </source>
</evidence>
<evidence type="ECO:0000256" key="5">
    <source>
        <dbReference type="SAM" id="SignalP"/>
    </source>
</evidence>
<feature type="signal peptide" evidence="5">
    <location>
        <begin position="1"/>
        <end position="19"/>
    </location>
</feature>
<keyword evidence="2" id="KW-0150">Chloroplast</keyword>
<protein>
    <submittedName>
        <fullName evidence="6">Uncharacterized protein</fullName>
    </submittedName>
</protein>
<comment type="subcellular location">
    <subcellularLocation>
        <location evidence="1">Plastid</location>
        <location evidence="1">Chloroplast</location>
    </subcellularLocation>
</comment>
<keyword evidence="7" id="KW-1185">Reference proteome</keyword>
<dbReference type="GO" id="GO:0009507">
    <property type="term" value="C:chloroplast"/>
    <property type="evidence" value="ECO:0007669"/>
    <property type="project" value="UniProtKB-SubCell"/>
</dbReference>
<evidence type="ECO:0000256" key="1">
    <source>
        <dbReference type="ARBA" id="ARBA00004229"/>
    </source>
</evidence>
<keyword evidence="5" id="KW-0732">Signal</keyword>
<dbReference type="InterPro" id="IPR007378">
    <property type="entry name" value="Tic22-like"/>
</dbReference>
<evidence type="ECO:0000313" key="6">
    <source>
        <dbReference type="EMBL" id="KAG5179734.1"/>
    </source>
</evidence>
<dbReference type="AlphaFoldDB" id="A0A835YYZ9"/>
<accession>A0A835YYZ9</accession>
<gene>
    <name evidence="6" type="ORF">JKP88DRAFT_261239</name>
</gene>
<dbReference type="Gene3D" id="3.40.1350.100">
    <property type="match status" value="1"/>
</dbReference>
<sequence length="415" mass="43161">MQPQRGCLLLLACVCGAPAFVVPPTARPVLHRSTTSNGLQGCFVQRIHEAPVASRASHRAGAAARTLRMAEGKASGASVAFVLVALALFVGASVMTLLNAPPPAATSSYAPQGTVKVTTESGRVVQRGALTSVCYFTNTTPGACCHGRRSLTRGEIQKKLSQLPVFYISNAQGGAYVGGDGIGRFYMSADDAAADLAALSDAAAPSELSVAATTLDDVWYPLIARKGGASQSARWYAFAARYAGLSVAATTLDGVWYPLGARKGGAAGAVLYIRAHVLMKSMRSLEGVSDQHATYRLVASKAQAAHADEVLPTWRGSEGEGAVPLWIADRLAFAGGYGGGKVKIPLFTTLEDLNASWARLKGDAGGSGAPTPAVQVSSLQATVSKFERGGGNARLLEFYPDIESIEAAEKLFGKQ</sequence>
<evidence type="ECO:0000256" key="4">
    <source>
        <dbReference type="SAM" id="Phobius"/>
    </source>
</evidence>
<reference evidence="6" key="1">
    <citation type="submission" date="2021-02" db="EMBL/GenBank/DDBJ databases">
        <title>First Annotated Genome of the Yellow-green Alga Tribonema minus.</title>
        <authorList>
            <person name="Mahan K.M."/>
        </authorList>
    </citation>
    <scope>NUCLEOTIDE SEQUENCE</scope>
    <source>
        <strain evidence="6">UTEX B ZZ1240</strain>
    </source>
</reference>
<dbReference type="PANTHER" id="PTHR33926:SF4">
    <property type="entry name" value="PROTEIN TIC 22, CHLOROPLASTIC"/>
    <property type="match status" value="1"/>
</dbReference>
<dbReference type="GO" id="GO:0015031">
    <property type="term" value="P:protein transport"/>
    <property type="evidence" value="ECO:0007669"/>
    <property type="project" value="InterPro"/>
</dbReference>
<evidence type="ECO:0000256" key="3">
    <source>
        <dbReference type="ARBA" id="ARBA00022640"/>
    </source>
</evidence>
<keyword evidence="4" id="KW-0812">Transmembrane</keyword>
<keyword evidence="4" id="KW-0472">Membrane</keyword>
<dbReference type="Proteomes" id="UP000664859">
    <property type="component" value="Unassembled WGS sequence"/>
</dbReference>
<evidence type="ECO:0000313" key="7">
    <source>
        <dbReference type="Proteomes" id="UP000664859"/>
    </source>
</evidence>